<evidence type="ECO:0000313" key="2">
    <source>
        <dbReference type="Proteomes" id="UP001054837"/>
    </source>
</evidence>
<protein>
    <submittedName>
        <fullName evidence="1">Uncharacterized protein</fullName>
    </submittedName>
</protein>
<gene>
    <name evidence="1" type="ORF">CDAR_435811</name>
</gene>
<dbReference type="Proteomes" id="UP001054837">
    <property type="component" value="Unassembled WGS sequence"/>
</dbReference>
<proteinExistence type="predicted"/>
<comment type="caution">
    <text evidence="1">The sequence shown here is derived from an EMBL/GenBank/DDBJ whole genome shotgun (WGS) entry which is preliminary data.</text>
</comment>
<dbReference type="EMBL" id="BPLQ01003094">
    <property type="protein sequence ID" value="GIX97894.1"/>
    <property type="molecule type" value="Genomic_DNA"/>
</dbReference>
<name>A0AAV4PMK8_9ARAC</name>
<keyword evidence="2" id="KW-1185">Reference proteome</keyword>
<dbReference type="AlphaFoldDB" id="A0AAV4PMK8"/>
<sequence>MSNDLAVQLKLMRPISKLLSIQIVIASHVRLQRSSMFCIHSIKKNYISLAMSRTNLAISIFMDPSSGNSFDEINICDSPLKCNEIYPFLKRLIAGDEKWIVYNDVNRKRS</sequence>
<accession>A0AAV4PMK8</accession>
<evidence type="ECO:0000313" key="1">
    <source>
        <dbReference type="EMBL" id="GIX97894.1"/>
    </source>
</evidence>
<reference evidence="1 2" key="1">
    <citation type="submission" date="2021-06" db="EMBL/GenBank/DDBJ databases">
        <title>Caerostris darwini draft genome.</title>
        <authorList>
            <person name="Kono N."/>
            <person name="Arakawa K."/>
        </authorList>
    </citation>
    <scope>NUCLEOTIDE SEQUENCE [LARGE SCALE GENOMIC DNA]</scope>
</reference>
<organism evidence="1 2">
    <name type="scientific">Caerostris darwini</name>
    <dbReference type="NCBI Taxonomy" id="1538125"/>
    <lineage>
        <taxon>Eukaryota</taxon>
        <taxon>Metazoa</taxon>
        <taxon>Ecdysozoa</taxon>
        <taxon>Arthropoda</taxon>
        <taxon>Chelicerata</taxon>
        <taxon>Arachnida</taxon>
        <taxon>Araneae</taxon>
        <taxon>Araneomorphae</taxon>
        <taxon>Entelegynae</taxon>
        <taxon>Araneoidea</taxon>
        <taxon>Araneidae</taxon>
        <taxon>Caerostris</taxon>
    </lineage>
</organism>